<dbReference type="RefSeq" id="WP_190952560.1">
    <property type="nucleotide sequence ID" value="NZ_JACJTC010000039.1"/>
</dbReference>
<evidence type="ECO:0000313" key="3">
    <source>
        <dbReference type="Proteomes" id="UP000606396"/>
    </source>
</evidence>
<accession>A0ABR8HJS4</accession>
<dbReference type="InterPro" id="IPR022310">
    <property type="entry name" value="NAD/GMP_synthase"/>
</dbReference>
<keyword evidence="2" id="KW-0808">Transferase</keyword>
<dbReference type="Pfam" id="PF02540">
    <property type="entry name" value="NAD_synthase"/>
    <property type="match status" value="1"/>
</dbReference>
<evidence type="ECO:0000313" key="2">
    <source>
        <dbReference type="EMBL" id="MBD2616095.1"/>
    </source>
</evidence>
<evidence type="ECO:0000259" key="1">
    <source>
        <dbReference type="Pfam" id="PF02540"/>
    </source>
</evidence>
<dbReference type="Gene3D" id="3.40.50.620">
    <property type="entry name" value="HUPs"/>
    <property type="match status" value="1"/>
</dbReference>
<dbReference type="NCBIfam" id="TIGR00268">
    <property type="entry name" value="ATP-dependent sacrificial sulfur transferase LarE"/>
    <property type="match status" value="1"/>
</dbReference>
<dbReference type="InterPro" id="IPR014729">
    <property type="entry name" value="Rossmann-like_a/b/a_fold"/>
</dbReference>
<proteinExistence type="predicted"/>
<dbReference type="InterPro" id="IPR005232">
    <property type="entry name" value="LarE"/>
</dbReference>
<dbReference type="CDD" id="cd01990">
    <property type="entry name" value="LarE-like"/>
    <property type="match status" value="1"/>
</dbReference>
<dbReference type="EMBL" id="JACJTC010000039">
    <property type="protein sequence ID" value="MBD2616095.1"/>
    <property type="molecule type" value="Genomic_DNA"/>
</dbReference>
<feature type="domain" description="NAD/GMP synthase" evidence="1">
    <location>
        <begin position="17"/>
        <end position="78"/>
    </location>
</feature>
<dbReference type="PANTHER" id="PTHR43169">
    <property type="entry name" value="EXSB FAMILY PROTEIN"/>
    <property type="match status" value="1"/>
</dbReference>
<protein>
    <submittedName>
        <fullName evidence="2">ATP-dependent sacrificial sulfur transferase LarE</fullName>
    </submittedName>
</protein>
<name>A0ABR8HJS4_NOSPU</name>
<gene>
    <name evidence="2" type="primary">larE</name>
    <name evidence="2" type="ORF">H6G94_33460</name>
</gene>
<dbReference type="Proteomes" id="UP000606396">
    <property type="component" value="Unassembled WGS sequence"/>
</dbReference>
<organism evidence="2 3">
    <name type="scientific">Nostoc punctiforme FACHB-252</name>
    <dbReference type="NCBI Taxonomy" id="1357509"/>
    <lineage>
        <taxon>Bacteria</taxon>
        <taxon>Bacillati</taxon>
        <taxon>Cyanobacteriota</taxon>
        <taxon>Cyanophyceae</taxon>
        <taxon>Nostocales</taxon>
        <taxon>Nostocaceae</taxon>
        <taxon>Nostoc</taxon>
    </lineage>
</organism>
<reference evidence="2 3" key="1">
    <citation type="journal article" date="2020" name="ISME J.">
        <title>Comparative genomics reveals insights into cyanobacterial evolution and habitat adaptation.</title>
        <authorList>
            <person name="Chen M.Y."/>
            <person name="Teng W.K."/>
            <person name="Zhao L."/>
            <person name="Hu C.X."/>
            <person name="Zhou Y.K."/>
            <person name="Han B.P."/>
            <person name="Song L.R."/>
            <person name="Shu W.S."/>
        </authorList>
    </citation>
    <scope>NUCLEOTIDE SEQUENCE [LARGE SCALE GENOMIC DNA]</scope>
    <source>
        <strain evidence="2 3">FACHB-252</strain>
    </source>
</reference>
<keyword evidence="3" id="KW-1185">Reference proteome</keyword>
<dbReference type="SUPFAM" id="SSF52402">
    <property type="entry name" value="Adenine nucleotide alpha hydrolases-like"/>
    <property type="match status" value="1"/>
</dbReference>
<comment type="caution">
    <text evidence="2">The sequence shown here is derived from an EMBL/GenBank/DDBJ whole genome shotgun (WGS) entry which is preliminary data.</text>
</comment>
<sequence>MMLTEKFDQLKILFQEMEQALIAYSGGVDSTLVAKIAYDVLGDRALAVTAVSPSLLPEELEDAKIQAATIGIRHQIVQTYEMENPNYTSNPVNRCYFCKSELHDTLKPLALELGYPYVVDGVNADDLHDYRPGIQAAKERGARSPLAEVGVTKVEVRQLSQELGLPWWDKPAQPCLSSRFPYGEEITVAKLQRVGRAEIFLRKLGWQNLRVRSEGDTARIELLPEQIKEFVLKTDLQILIKAFQDFGFIYVTLDLEGYRSGKLNQVLNREVAGVKL</sequence>
<dbReference type="PANTHER" id="PTHR43169:SF2">
    <property type="entry name" value="NAD_GMP SYNTHASE DOMAIN-CONTAINING PROTEIN"/>
    <property type="match status" value="1"/>
</dbReference>
<dbReference type="PIRSF" id="PIRSF006661">
    <property type="entry name" value="PP-lp_UCP006661"/>
    <property type="match status" value="1"/>
</dbReference>
<dbReference type="GO" id="GO:0016740">
    <property type="term" value="F:transferase activity"/>
    <property type="evidence" value="ECO:0007669"/>
    <property type="project" value="UniProtKB-KW"/>
</dbReference>
<dbReference type="InterPro" id="IPR052188">
    <property type="entry name" value="Ni-pincer_cofactor_biosynth"/>
</dbReference>